<feature type="transmembrane region" description="Helical" evidence="1">
    <location>
        <begin position="26"/>
        <end position="49"/>
    </location>
</feature>
<accession>A0A3E0DL35</accession>
<feature type="transmembrane region" description="Helical" evidence="1">
    <location>
        <begin position="69"/>
        <end position="88"/>
    </location>
</feature>
<evidence type="ECO:0000313" key="3">
    <source>
        <dbReference type="Proteomes" id="UP000256405"/>
    </source>
</evidence>
<proteinExistence type="predicted"/>
<evidence type="ECO:0000313" key="2">
    <source>
        <dbReference type="EMBL" id="REG83460.1"/>
    </source>
</evidence>
<protein>
    <submittedName>
        <fullName evidence="2">Uncharacterized protein</fullName>
    </submittedName>
</protein>
<feature type="transmembrane region" description="Helical" evidence="1">
    <location>
        <begin position="262"/>
        <end position="286"/>
    </location>
</feature>
<name>A0A3E0DL35_9BACT</name>
<keyword evidence="3" id="KW-1185">Reference proteome</keyword>
<gene>
    <name evidence="2" type="ORF">C8N25_118105</name>
</gene>
<keyword evidence="1" id="KW-0812">Transmembrane</keyword>
<dbReference type="AlphaFoldDB" id="A0A3E0DL35"/>
<comment type="caution">
    <text evidence="2">The sequence shown here is derived from an EMBL/GenBank/DDBJ whole genome shotgun (WGS) entry which is preliminary data.</text>
</comment>
<evidence type="ECO:0000256" key="1">
    <source>
        <dbReference type="SAM" id="Phobius"/>
    </source>
</evidence>
<dbReference type="Proteomes" id="UP000256405">
    <property type="component" value="Unassembled WGS sequence"/>
</dbReference>
<organism evidence="2 3">
    <name type="scientific">Algoriphagus antarcticus</name>
    <dbReference type="NCBI Taxonomy" id="238540"/>
    <lineage>
        <taxon>Bacteria</taxon>
        <taxon>Pseudomonadati</taxon>
        <taxon>Bacteroidota</taxon>
        <taxon>Cytophagia</taxon>
        <taxon>Cytophagales</taxon>
        <taxon>Cyclobacteriaceae</taxon>
        <taxon>Algoriphagus</taxon>
    </lineage>
</organism>
<keyword evidence="1" id="KW-1133">Transmembrane helix</keyword>
<sequence>MLNLLGLGIGFSTIDPMSENNPLNGLGMGTLIWLGLSNIAALFVGGMVAGRMSGYPSKTDGGLHGFLSWALFALLSFFLITSAVGTMVNGMSSAVSGLFGGSQNDNVKVILDKAQKKGEDNTTLSYEKIKQEAFQLINKAENYNILSEEASKNTRQTINEIEKDTKQAFNDLNLDKNIDEFINDLSFDLNDNGDLKITVDGGVDFLDKEELKDYLAENTELDEAQINGLINKWDKNIEIAVDKAEKYYAKAKQKVIEYSDKAAEAIATVSISAFIIFLLGALAAFFGGVTGSPLVTVSEERREEKFD</sequence>
<reference evidence="2 3" key="1">
    <citation type="submission" date="2018-08" db="EMBL/GenBank/DDBJ databases">
        <title>Genomic Encyclopedia of Archaeal and Bacterial Type Strains, Phase II (KMG-II): from individual species to whole genera.</title>
        <authorList>
            <person name="Goeker M."/>
        </authorList>
    </citation>
    <scope>NUCLEOTIDE SEQUENCE [LARGE SCALE GENOMIC DNA]</scope>
    <source>
        <strain evidence="2 3">DSM 15986</strain>
    </source>
</reference>
<keyword evidence="1" id="KW-0472">Membrane</keyword>
<dbReference type="EMBL" id="QUNF01000018">
    <property type="protein sequence ID" value="REG83460.1"/>
    <property type="molecule type" value="Genomic_DNA"/>
</dbReference>